<organism evidence="4 5">
    <name type="scientific">Halanaerobium congolense</name>
    <dbReference type="NCBI Taxonomy" id="54121"/>
    <lineage>
        <taxon>Bacteria</taxon>
        <taxon>Bacillati</taxon>
        <taxon>Bacillota</taxon>
        <taxon>Clostridia</taxon>
        <taxon>Halanaerobiales</taxon>
        <taxon>Halanaerobiaceae</taxon>
        <taxon>Halanaerobium</taxon>
    </lineage>
</organism>
<dbReference type="GeneID" id="57013031"/>
<dbReference type="PANTHER" id="PTHR30244:SF34">
    <property type="entry name" value="DTDP-4-AMINO-4,6-DIDEOXYGALACTOSE TRANSAMINASE"/>
    <property type="match status" value="1"/>
</dbReference>
<dbReference type="GO" id="GO:0000271">
    <property type="term" value="P:polysaccharide biosynthetic process"/>
    <property type="evidence" value="ECO:0007669"/>
    <property type="project" value="TreeGrafter"/>
</dbReference>
<proteinExistence type="inferred from homology"/>
<dbReference type="RefSeq" id="WP_134059454.1">
    <property type="nucleotide sequence ID" value="NZ_SOEF01000019.1"/>
</dbReference>
<dbReference type="InterPro" id="IPR015424">
    <property type="entry name" value="PyrdxlP-dep_Trfase"/>
</dbReference>
<dbReference type="FunFam" id="3.40.640.10:FF:000037">
    <property type="entry name" value="dTDP-4-amino-4,6-dideoxygalactose transaminase"/>
    <property type="match status" value="1"/>
</dbReference>
<dbReference type="CDD" id="cd00616">
    <property type="entry name" value="AHBA_syn"/>
    <property type="match status" value="1"/>
</dbReference>
<evidence type="ECO:0000256" key="3">
    <source>
        <dbReference type="RuleBase" id="RU004508"/>
    </source>
</evidence>
<dbReference type="Gene3D" id="3.90.1150.10">
    <property type="entry name" value="Aspartate Aminotransferase, domain 1"/>
    <property type="match status" value="1"/>
</dbReference>
<dbReference type="GO" id="GO:0030170">
    <property type="term" value="F:pyridoxal phosphate binding"/>
    <property type="evidence" value="ECO:0007669"/>
    <property type="project" value="TreeGrafter"/>
</dbReference>
<evidence type="ECO:0000256" key="1">
    <source>
        <dbReference type="PIRSR" id="PIRSR000390-1"/>
    </source>
</evidence>
<dbReference type="InterPro" id="IPR000653">
    <property type="entry name" value="DegT/StrS_aminotransferase"/>
</dbReference>
<evidence type="ECO:0000256" key="2">
    <source>
        <dbReference type="PIRSR" id="PIRSR000390-2"/>
    </source>
</evidence>
<feature type="active site" description="Proton acceptor" evidence="1">
    <location>
        <position position="182"/>
    </location>
</feature>
<dbReference type="AlphaFoldDB" id="A0A4R8GBL3"/>
<dbReference type="Pfam" id="PF01041">
    <property type="entry name" value="DegT_DnrJ_EryC1"/>
    <property type="match status" value="1"/>
</dbReference>
<evidence type="ECO:0000313" key="5">
    <source>
        <dbReference type="Proteomes" id="UP000295472"/>
    </source>
</evidence>
<protein>
    <submittedName>
        <fullName evidence="4">dTDP-4-amino-4,6-dideoxygalactose transaminase</fullName>
    </submittedName>
</protein>
<dbReference type="NCBIfam" id="TIGR02379">
    <property type="entry name" value="ECA_wecE"/>
    <property type="match status" value="1"/>
</dbReference>
<keyword evidence="2 3" id="KW-0663">Pyridoxal phosphate</keyword>
<dbReference type="InterPro" id="IPR015422">
    <property type="entry name" value="PyrdxlP-dep_Trfase_small"/>
</dbReference>
<accession>A0A4R8GBL3</accession>
<comment type="similarity">
    <text evidence="3">Belongs to the DegT/DnrJ/EryC1 family.</text>
</comment>
<evidence type="ECO:0000313" key="4">
    <source>
        <dbReference type="EMBL" id="TDX42940.1"/>
    </source>
</evidence>
<feature type="modified residue" description="N6-(pyridoxal phosphate)lysine" evidence="2">
    <location>
        <position position="182"/>
    </location>
</feature>
<comment type="caution">
    <text evidence="4">The sequence shown here is derived from an EMBL/GenBank/DDBJ whole genome shotgun (WGS) entry which is preliminary data.</text>
</comment>
<dbReference type="GO" id="GO:0019180">
    <property type="term" value="F:dTDP-4-amino-4,6-dideoxygalactose transaminase activity"/>
    <property type="evidence" value="ECO:0007669"/>
    <property type="project" value="TreeGrafter"/>
</dbReference>
<dbReference type="PIRSF" id="PIRSF000390">
    <property type="entry name" value="PLP_StrS"/>
    <property type="match status" value="1"/>
</dbReference>
<dbReference type="SUPFAM" id="SSF53383">
    <property type="entry name" value="PLP-dependent transferases"/>
    <property type="match status" value="1"/>
</dbReference>
<name>A0A4R8GBL3_9FIRM</name>
<reference evidence="4 5" key="1">
    <citation type="submission" date="2019-03" db="EMBL/GenBank/DDBJ databases">
        <title>Subsurface microbial communities from deep shales in Ohio and West Virginia, USA.</title>
        <authorList>
            <person name="Wrighton K."/>
        </authorList>
    </citation>
    <scope>NUCLEOTIDE SEQUENCE [LARGE SCALE GENOMIC DNA]</scope>
    <source>
        <strain evidence="4 5">DSMZ 11287</strain>
    </source>
</reference>
<dbReference type="InterPro" id="IPR012749">
    <property type="entry name" value="WecE-like"/>
</dbReference>
<dbReference type="EMBL" id="SOEF01000019">
    <property type="protein sequence ID" value="TDX42940.1"/>
    <property type="molecule type" value="Genomic_DNA"/>
</dbReference>
<dbReference type="Proteomes" id="UP000295472">
    <property type="component" value="Unassembled WGS sequence"/>
</dbReference>
<sequence length="379" mass="43436">MITFNVPLHINKEIDYIKEAVEENNKISGDGPFTKKCHKWMEDKFNCSKALLTTSGTHALELAALLIDIQKGDEVIMPSYTFTSTANAFVLRGAIIKFIDIEPETMNMDADLIEQAITNKTKAIVPVHYAGVSCDMNKINSIADEYDLYVIEDAAQGVMSKYNDEYLGTLGDLGCYSFHETKNYSSGEGGALIINNEKFKERAEIIREKGTNRSQFFRGQVDKYTWQDHGSSYLPSEINAAYLYAQLEKAEEINNNRVSSWNLYYKLLKPLEEKNMISLPYIPDNCEHNAHMFYIKTESLEERTKLISYLKENDIQSVFHYIPLHSTKAGKKFSEFVGEDKFTTSESEKLVRLPMYYGLKDRDIEYIAEKIIEFYDGVN</sequence>
<dbReference type="PANTHER" id="PTHR30244">
    <property type="entry name" value="TRANSAMINASE"/>
    <property type="match status" value="1"/>
</dbReference>
<gene>
    <name evidence="4" type="ORF">C7954_11951</name>
</gene>
<dbReference type="Gene3D" id="3.40.640.10">
    <property type="entry name" value="Type I PLP-dependent aspartate aminotransferase-like (Major domain)"/>
    <property type="match status" value="1"/>
</dbReference>
<dbReference type="NCBIfam" id="NF008687">
    <property type="entry name" value="PRK11706.1"/>
    <property type="match status" value="1"/>
</dbReference>
<dbReference type="InterPro" id="IPR015421">
    <property type="entry name" value="PyrdxlP-dep_Trfase_major"/>
</dbReference>